<keyword evidence="7 14" id="KW-0418">Kinase</keyword>
<comment type="similarity">
    <text evidence="2">Belongs to the HPPK family.</text>
</comment>
<dbReference type="Pfam" id="PF01288">
    <property type="entry name" value="HPPK"/>
    <property type="match status" value="1"/>
</dbReference>
<accession>A0A5B9VZD3</accession>
<evidence type="ECO:0000256" key="9">
    <source>
        <dbReference type="ARBA" id="ARBA00022909"/>
    </source>
</evidence>
<keyword evidence="15" id="KW-1185">Reference proteome</keyword>
<sequence>MGTPAYIGMGSNLGDRRAILDAAVESLGRLPGSRVSAVSRYYETAPVGGPPDQGPFLNAAAALETTLEPLTLLAGLQEIETKAGRVRVVRWGERTLDLDLLLFGGTVLDTPTLSVPHPWMAVRRFVLAPLCEIAPDRVDPVTGTSVQSLLENLERRPSLVCLGGCWRDGVAAWRSAFERVVRALNAHVVSLGDPFLSRDTARGRLISLRNLAQQLEWWKSDGDRWIVADFSPADFAEDAERRRIARLSRRRAVRVRSLLRPTIVVQRAPTSANSIRRLGIREDGVPTLLLASDSPDELSERMIDACNAARSPATVADASRVPPVLRYDAAE</sequence>
<organism evidence="14 15">
    <name type="scientific">Aquisphaera giovannonii</name>
    <dbReference type="NCBI Taxonomy" id="406548"/>
    <lineage>
        <taxon>Bacteria</taxon>
        <taxon>Pseudomonadati</taxon>
        <taxon>Planctomycetota</taxon>
        <taxon>Planctomycetia</taxon>
        <taxon>Isosphaerales</taxon>
        <taxon>Isosphaeraceae</taxon>
        <taxon>Aquisphaera</taxon>
    </lineage>
</organism>
<evidence type="ECO:0000256" key="7">
    <source>
        <dbReference type="ARBA" id="ARBA00022777"/>
    </source>
</evidence>
<evidence type="ECO:0000256" key="8">
    <source>
        <dbReference type="ARBA" id="ARBA00022840"/>
    </source>
</evidence>
<name>A0A5B9VZD3_9BACT</name>
<evidence type="ECO:0000256" key="4">
    <source>
        <dbReference type="ARBA" id="ARBA00016218"/>
    </source>
</evidence>
<dbReference type="EC" id="2.7.6.3" evidence="3"/>
<keyword evidence="5 14" id="KW-0808">Transferase</keyword>
<evidence type="ECO:0000256" key="2">
    <source>
        <dbReference type="ARBA" id="ARBA00005810"/>
    </source>
</evidence>
<keyword evidence="9" id="KW-0289">Folate biosynthesis</keyword>
<evidence type="ECO:0000256" key="10">
    <source>
        <dbReference type="ARBA" id="ARBA00029409"/>
    </source>
</evidence>
<dbReference type="AlphaFoldDB" id="A0A5B9VZD3"/>
<dbReference type="RefSeq" id="WP_148592627.1">
    <property type="nucleotide sequence ID" value="NZ_CP042997.1"/>
</dbReference>
<evidence type="ECO:0000313" key="15">
    <source>
        <dbReference type="Proteomes" id="UP000324233"/>
    </source>
</evidence>
<evidence type="ECO:0000256" key="1">
    <source>
        <dbReference type="ARBA" id="ARBA00005051"/>
    </source>
</evidence>
<evidence type="ECO:0000259" key="13">
    <source>
        <dbReference type="PROSITE" id="PS00794"/>
    </source>
</evidence>
<dbReference type="PROSITE" id="PS00794">
    <property type="entry name" value="HPPK"/>
    <property type="match status" value="1"/>
</dbReference>
<dbReference type="GO" id="GO:0016301">
    <property type="term" value="F:kinase activity"/>
    <property type="evidence" value="ECO:0007669"/>
    <property type="project" value="UniProtKB-KW"/>
</dbReference>
<comment type="pathway">
    <text evidence="1">Cofactor biosynthesis; tetrahydrofolate biosynthesis; 2-amino-4-hydroxy-6-hydroxymethyl-7,8-dihydropteridine diphosphate from 7,8-dihydroneopterin triphosphate: step 4/4.</text>
</comment>
<gene>
    <name evidence="14" type="primary">folK</name>
    <name evidence="14" type="ORF">OJF2_15260</name>
</gene>
<dbReference type="CDD" id="cd00483">
    <property type="entry name" value="HPPK"/>
    <property type="match status" value="1"/>
</dbReference>
<protein>
    <recommendedName>
        <fullName evidence="4">2-amino-4-hydroxy-6-hydroxymethyldihydropteridine pyrophosphokinase</fullName>
        <ecNumber evidence="3">2.7.6.3</ecNumber>
    </recommendedName>
    <alternativeName>
        <fullName evidence="11">6-hydroxymethyl-7,8-dihydropterin pyrophosphokinase</fullName>
    </alternativeName>
    <alternativeName>
        <fullName evidence="12">7,8-dihydro-6-hydroxymethylpterin-pyrophosphokinase</fullName>
    </alternativeName>
</protein>
<dbReference type="GO" id="GO:0003848">
    <property type="term" value="F:2-amino-4-hydroxy-6-hydroxymethyldihydropteridine diphosphokinase activity"/>
    <property type="evidence" value="ECO:0007669"/>
    <property type="project" value="UniProtKB-EC"/>
</dbReference>
<evidence type="ECO:0000256" key="3">
    <source>
        <dbReference type="ARBA" id="ARBA00013253"/>
    </source>
</evidence>
<dbReference type="PANTHER" id="PTHR43071">
    <property type="entry name" value="2-AMINO-4-HYDROXY-6-HYDROXYMETHYLDIHYDROPTERIDINE PYROPHOSPHOKINASE"/>
    <property type="match status" value="1"/>
</dbReference>
<evidence type="ECO:0000256" key="6">
    <source>
        <dbReference type="ARBA" id="ARBA00022741"/>
    </source>
</evidence>
<keyword evidence="8" id="KW-0067">ATP-binding</keyword>
<evidence type="ECO:0000313" key="14">
    <source>
        <dbReference type="EMBL" id="QEH33030.1"/>
    </source>
</evidence>
<feature type="domain" description="7,8-dihydro-6-hydroxymethylpterin-pyrophosphokinase" evidence="13">
    <location>
        <begin position="90"/>
        <end position="101"/>
    </location>
</feature>
<dbReference type="SUPFAM" id="SSF55083">
    <property type="entry name" value="6-hydroxymethyl-7,8-dihydropterin pyrophosphokinase, HPPK"/>
    <property type="match status" value="1"/>
</dbReference>
<proteinExistence type="inferred from homology"/>
<dbReference type="Proteomes" id="UP000324233">
    <property type="component" value="Chromosome"/>
</dbReference>
<dbReference type="InterPro" id="IPR035907">
    <property type="entry name" value="Hppk_sf"/>
</dbReference>
<evidence type="ECO:0000256" key="11">
    <source>
        <dbReference type="ARBA" id="ARBA00029766"/>
    </source>
</evidence>
<dbReference type="PANTHER" id="PTHR43071:SF1">
    <property type="entry name" value="2-AMINO-4-HYDROXY-6-HYDROXYMETHYLDIHYDROPTERIDINE PYROPHOSPHOKINASE"/>
    <property type="match status" value="1"/>
</dbReference>
<evidence type="ECO:0000256" key="12">
    <source>
        <dbReference type="ARBA" id="ARBA00033413"/>
    </source>
</evidence>
<comment type="function">
    <text evidence="10">Catalyzes the transfer of pyrophosphate from adenosine triphosphate (ATP) to 6-hydroxymethyl-7,8-dihydropterin, an enzymatic step in folate biosynthesis pathway.</text>
</comment>
<reference evidence="14 15" key="1">
    <citation type="submission" date="2019-08" db="EMBL/GenBank/DDBJ databases">
        <title>Deep-cultivation of Planctomycetes and their phenomic and genomic characterization uncovers novel biology.</title>
        <authorList>
            <person name="Wiegand S."/>
            <person name="Jogler M."/>
            <person name="Boedeker C."/>
            <person name="Pinto D."/>
            <person name="Vollmers J."/>
            <person name="Rivas-Marin E."/>
            <person name="Kohn T."/>
            <person name="Peeters S.H."/>
            <person name="Heuer A."/>
            <person name="Rast P."/>
            <person name="Oberbeckmann S."/>
            <person name="Bunk B."/>
            <person name="Jeske O."/>
            <person name="Meyerdierks A."/>
            <person name="Storesund J.E."/>
            <person name="Kallscheuer N."/>
            <person name="Luecker S."/>
            <person name="Lage O.M."/>
            <person name="Pohl T."/>
            <person name="Merkel B.J."/>
            <person name="Hornburger P."/>
            <person name="Mueller R.-W."/>
            <person name="Bruemmer F."/>
            <person name="Labrenz M."/>
            <person name="Spormann A.M."/>
            <person name="Op den Camp H."/>
            <person name="Overmann J."/>
            <person name="Amann R."/>
            <person name="Jetten M.S.M."/>
            <person name="Mascher T."/>
            <person name="Medema M.H."/>
            <person name="Devos D.P."/>
            <person name="Kaster A.-K."/>
            <person name="Ovreas L."/>
            <person name="Rohde M."/>
            <person name="Galperin M.Y."/>
            <person name="Jogler C."/>
        </authorList>
    </citation>
    <scope>NUCLEOTIDE SEQUENCE [LARGE SCALE GENOMIC DNA]</scope>
    <source>
        <strain evidence="14 15">OJF2</strain>
    </source>
</reference>
<dbReference type="InterPro" id="IPR000550">
    <property type="entry name" value="Hppk"/>
</dbReference>
<dbReference type="GO" id="GO:0005524">
    <property type="term" value="F:ATP binding"/>
    <property type="evidence" value="ECO:0007669"/>
    <property type="project" value="UniProtKB-KW"/>
</dbReference>
<dbReference type="OrthoDB" id="9808041at2"/>
<dbReference type="GO" id="GO:0046654">
    <property type="term" value="P:tetrahydrofolate biosynthetic process"/>
    <property type="evidence" value="ECO:0007669"/>
    <property type="project" value="UniProtKB-UniPathway"/>
</dbReference>
<dbReference type="KEGG" id="agv:OJF2_15260"/>
<evidence type="ECO:0000256" key="5">
    <source>
        <dbReference type="ARBA" id="ARBA00022679"/>
    </source>
</evidence>
<keyword evidence="6" id="KW-0547">Nucleotide-binding</keyword>
<dbReference type="GO" id="GO:0046656">
    <property type="term" value="P:folic acid biosynthetic process"/>
    <property type="evidence" value="ECO:0007669"/>
    <property type="project" value="UniProtKB-KW"/>
</dbReference>
<dbReference type="EMBL" id="CP042997">
    <property type="protein sequence ID" value="QEH33030.1"/>
    <property type="molecule type" value="Genomic_DNA"/>
</dbReference>
<dbReference type="NCBIfam" id="TIGR01498">
    <property type="entry name" value="folK"/>
    <property type="match status" value="1"/>
</dbReference>
<dbReference type="Gene3D" id="3.30.70.560">
    <property type="entry name" value="7,8-Dihydro-6-hydroxymethylpterin-pyrophosphokinase HPPK"/>
    <property type="match status" value="1"/>
</dbReference>
<dbReference type="UniPathway" id="UPA00077">
    <property type="reaction ID" value="UER00155"/>
</dbReference>